<protein>
    <submittedName>
        <fullName evidence="1">Uncharacterized protein</fullName>
    </submittedName>
</protein>
<organism evidence="1 2">
    <name type="scientific">Leifsonia poae</name>
    <dbReference type="NCBI Taxonomy" id="110933"/>
    <lineage>
        <taxon>Bacteria</taxon>
        <taxon>Bacillati</taxon>
        <taxon>Actinomycetota</taxon>
        <taxon>Actinomycetes</taxon>
        <taxon>Micrococcales</taxon>
        <taxon>Microbacteriaceae</taxon>
        <taxon>Leifsonia</taxon>
    </lineage>
</organism>
<dbReference type="RefSeq" id="WP_271175520.1">
    <property type="nucleotide sequence ID" value="NZ_BAAAJO010000001.1"/>
</dbReference>
<comment type="caution">
    <text evidence="1">The sequence shown here is derived from an EMBL/GenBank/DDBJ whole genome shotgun (WGS) entry which is preliminary data.</text>
</comment>
<proteinExistence type="predicted"/>
<reference evidence="1" key="1">
    <citation type="journal article" date="2014" name="Int. J. Syst. Evol. Microbiol.">
        <title>Complete genome sequence of Corynebacterium casei LMG S-19264T (=DSM 44701T), isolated from a smear-ripened cheese.</title>
        <authorList>
            <consortium name="US DOE Joint Genome Institute (JGI-PGF)"/>
            <person name="Walter F."/>
            <person name="Albersmeier A."/>
            <person name="Kalinowski J."/>
            <person name="Ruckert C."/>
        </authorList>
    </citation>
    <scope>NUCLEOTIDE SEQUENCE</scope>
    <source>
        <strain evidence="1">VKM Ac-1401</strain>
    </source>
</reference>
<evidence type="ECO:0000313" key="2">
    <source>
        <dbReference type="Proteomes" id="UP001142372"/>
    </source>
</evidence>
<dbReference type="Proteomes" id="UP001142372">
    <property type="component" value="Unassembled WGS sequence"/>
</dbReference>
<reference evidence="1" key="2">
    <citation type="submission" date="2023-01" db="EMBL/GenBank/DDBJ databases">
        <authorList>
            <person name="Sun Q."/>
            <person name="Evtushenko L."/>
        </authorList>
    </citation>
    <scope>NUCLEOTIDE SEQUENCE</scope>
    <source>
        <strain evidence="1">VKM Ac-1401</strain>
    </source>
</reference>
<accession>A0A9W6LYH0</accession>
<dbReference type="AlphaFoldDB" id="A0A9W6LYH0"/>
<dbReference type="EMBL" id="BSEN01000001">
    <property type="protein sequence ID" value="GLJ74835.1"/>
    <property type="molecule type" value="Genomic_DNA"/>
</dbReference>
<evidence type="ECO:0000313" key="1">
    <source>
        <dbReference type="EMBL" id="GLJ74835.1"/>
    </source>
</evidence>
<keyword evidence="2" id="KW-1185">Reference proteome</keyword>
<name>A0A9W6LYH0_9MICO</name>
<gene>
    <name evidence="1" type="ORF">GCM10017584_04080</name>
</gene>
<sequence>MTDASAETQEPVEFPDDEYAYGGYTVRLVPVPDARGTWRVENDERYFGLVTLADPVNGDPGVHFASRFPGEEDIPPTTVDSDWTKAVQFLIDAKD</sequence>